<reference evidence="7 8" key="1">
    <citation type="journal article" date="2013" name="Nature">
        <title>Anaerobic oxidation of methane coupled to nitrate reduction in a novel archaeal lineage.</title>
        <authorList>
            <person name="Haroon M.F."/>
            <person name="Hu S."/>
            <person name="Shi Y."/>
            <person name="Imelfort M."/>
            <person name="Keller J."/>
            <person name="Hugenholtz P."/>
            <person name="Yuan Z."/>
            <person name="Tyson G.W."/>
        </authorList>
    </citation>
    <scope>NUCLEOTIDE SEQUENCE [LARGE SCALE GENOMIC DNA]</scope>
    <source>
        <strain evidence="7 8">ANME-2d</strain>
    </source>
</reference>
<dbReference type="GO" id="GO:0003677">
    <property type="term" value="F:DNA binding"/>
    <property type="evidence" value="ECO:0007669"/>
    <property type="project" value="UniProtKB-UniRule"/>
</dbReference>
<dbReference type="PROSITE" id="PS51900">
    <property type="entry name" value="CB"/>
    <property type="match status" value="1"/>
</dbReference>
<evidence type="ECO:0000313" key="8">
    <source>
        <dbReference type="Proteomes" id="UP000027153"/>
    </source>
</evidence>
<comment type="caution">
    <text evidence="7">The sequence shown here is derived from an EMBL/GenBank/DDBJ whole genome shotgun (WGS) entry which is preliminary data.</text>
</comment>
<dbReference type="InterPro" id="IPR004107">
    <property type="entry name" value="Integrase_SAM-like_N"/>
</dbReference>
<accession>A0A062VAH5</accession>
<evidence type="ECO:0000256" key="4">
    <source>
        <dbReference type="PROSITE-ProRule" id="PRU01248"/>
    </source>
</evidence>
<evidence type="ECO:0000256" key="3">
    <source>
        <dbReference type="ARBA" id="ARBA00023172"/>
    </source>
</evidence>
<organism evidence="7 8">
    <name type="scientific">Candidatus Methanoperedens nitratireducens</name>
    <dbReference type="NCBI Taxonomy" id="1392998"/>
    <lineage>
        <taxon>Archaea</taxon>
        <taxon>Methanobacteriati</taxon>
        <taxon>Methanobacteriota</taxon>
        <taxon>Stenosarchaea group</taxon>
        <taxon>Methanomicrobia</taxon>
        <taxon>Methanosarcinales</taxon>
        <taxon>ANME-2 cluster</taxon>
        <taxon>Candidatus Methanoperedentaceae</taxon>
        <taxon>Candidatus Methanoperedens</taxon>
    </lineage>
</organism>
<dbReference type="Pfam" id="PF13495">
    <property type="entry name" value="Phage_int_SAM_4"/>
    <property type="match status" value="1"/>
</dbReference>
<keyword evidence="1" id="KW-0229">DNA integration</keyword>
<dbReference type="Proteomes" id="UP000027153">
    <property type="component" value="Unassembled WGS sequence"/>
</dbReference>
<dbReference type="InterPro" id="IPR010998">
    <property type="entry name" value="Integrase_recombinase_N"/>
</dbReference>
<dbReference type="InterPro" id="IPR011010">
    <property type="entry name" value="DNA_brk_join_enz"/>
</dbReference>
<dbReference type="PANTHER" id="PTHR30349">
    <property type="entry name" value="PHAGE INTEGRASE-RELATED"/>
    <property type="match status" value="1"/>
</dbReference>
<dbReference type="AlphaFoldDB" id="A0A062VAH5"/>
<dbReference type="InterPro" id="IPR044068">
    <property type="entry name" value="CB"/>
</dbReference>
<name>A0A062VAH5_9EURY</name>
<feature type="domain" description="Core-binding (CB)" evidence="6">
    <location>
        <begin position="10"/>
        <end position="92"/>
    </location>
</feature>
<protein>
    <submittedName>
        <fullName evidence="7">Site-specific recombinase XerD</fullName>
    </submittedName>
</protein>
<dbReference type="InterPro" id="IPR013762">
    <property type="entry name" value="Integrase-like_cat_sf"/>
</dbReference>
<dbReference type="PANTHER" id="PTHR30349:SF41">
    <property type="entry name" value="INTEGRASE_RECOMBINASE PROTEIN MJ0367-RELATED"/>
    <property type="match status" value="1"/>
</dbReference>
<dbReference type="PROSITE" id="PS51898">
    <property type="entry name" value="TYR_RECOMBINASE"/>
    <property type="match status" value="1"/>
</dbReference>
<keyword evidence="8" id="KW-1185">Reference proteome</keyword>
<dbReference type="InterPro" id="IPR002104">
    <property type="entry name" value="Integrase_catalytic"/>
</dbReference>
<proteinExistence type="predicted"/>
<gene>
    <name evidence="7" type="ORF">ANME2D_00551</name>
</gene>
<evidence type="ECO:0000313" key="7">
    <source>
        <dbReference type="EMBL" id="KCZ73483.1"/>
    </source>
</evidence>
<dbReference type="PATRIC" id="fig|1392998.3.peg.153"/>
<evidence type="ECO:0000259" key="5">
    <source>
        <dbReference type="PROSITE" id="PS51898"/>
    </source>
</evidence>
<evidence type="ECO:0000256" key="1">
    <source>
        <dbReference type="ARBA" id="ARBA00022908"/>
    </source>
</evidence>
<feature type="domain" description="Tyr recombinase" evidence="5">
    <location>
        <begin position="117"/>
        <end position="298"/>
    </location>
</feature>
<dbReference type="Pfam" id="PF00589">
    <property type="entry name" value="Phage_integrase"/>
    <property type="match status" value="1"/>
</dbReference>
<dbReference type="CDD" id="cd00397">
    <property type="entry name" value="DNA_BRE_C"/>
    <property type="match status" value="1"/>
</dbReference>
<evidence type="ECO:0000259" key="6">
    <source>
        <dbReference type="PROSITE" id="PS51900"/>
    </source>
</evidence>
<dbReference type="GO" id="GO:0015074">
    <property type="term" value="P:DNA integration"/>
    <property type="evidence" value="ECO:0007669"/>
    <property type="project" value="UniProtKB-KW"/>
</dbReference>
<dbReference type="EMBL" id="JMIY01000001">
    <property type="protein sequence ID" value="KCZ73483.1"/>
    <property type="molecule type" value="Genomic_DNA"/>
</dbReference>
<keyword evidence="3" id="KW-0233">DNA recombination</keyword>
<dbReference type="SUPFAM" id="SSF56349">
    <property type="entry name" value="DNA breaking-rejoining enzymes"/>
    <property type="match status" value="1"/>
</dbReference>
<sequence>MSEPGTQIYSNGMPALEDYIRRKRITNRSLRTISEYSRIVVRFFEWVGHKKPEEITERDIERYLEHMQDKELSRNSQAKYIEALSSFFNFLHKRPEYNVKINPAADLSSEIKHERKPRPSTATWENVRKAILSMTDPRDQAIAVIAAKTGMRISEILNLEIQDVDLQNGFALIRKGKGGKSRSIPIDDEIIKVLKRWLIIRPKDIKDNHIFTSIRGTHLNRDTARKRLNAVAITNGLSNGKDFTQKFTPHTYRSVFTTEMRNARCREDILRRIRGDALSAVADIYTIVTPEQIKTEYERCVPKLGL</sequence>
<dbReference type="InterPro" id="IPR050090">
    <property type="entry name" value="Tyrosine_recombinase_XerCD"/>
</dbReference>
<dbReference type="Gene3D" id="1.10.150.130">
    <property type="match status" value="1"/>
</dbReference>
<keyword evidence="2 4" id="KW-0238">DNA-binding</keyword>
<dbReference type="Gene3D" id="1.10.443.10">
    <property type="entry name" value="Intergrase catalytic core"/>
    <property type="match status" value="1"/>
</dbReference>
<evidence type="ECO:0000256" key="2">
    <source>
        <dbReference type="ARBA" id="ARBA00023125"/>
    </source>
</evidence>
<dbReference type="GO" id="GO:0006310">
    <property type="term" value="P:DNA recombination"/>
    <property type="evidence" value="ECO:0007669"/>
    <property type="project" value="UniProtKB-KW"/>
</dbReference>
<dbReference type="OrthoDB" id="142231at2157"/>
<dbReference type="RefSeq" id="WP_048089255.1">
    <property type="nucleotide sequence ID" value="NZ_JMIY01000001.1"/>
</dbReference>